<dbReference type="InterPro" id="IPR001497">
    <property type="entry name" value="MethylDNA_cys_MeTrfase_AS"/>
</dbReference>
<dbReference type="PROSITE" id="PS01124">
    <property type="entry name" value="HTH_ARAC_FAMILY_2"/>
    <property type="match status" value="1"/>
</dbReference>
<reference evidence="10 11" key="1">
    <citation type="submission" date="2022-02" db="EMBL/GenBank/DDBJ databases">
        <title>Genome sequence data of Kingella unionensis sp. nov. strain CICC 24913 (CCUG 75125).</title>
        <authorList>
            <person name="Xiao M."/>
        </authorList>
    </citation>
    <scope>NUCLEOTIDE SEQUENCE [LARGE SCALE GENOMIC DNA]</scope>
    <source>
        <strain evidence="10 11">CICC 24913</strain>
    </source>
</reference>
<dbReference type="SUPFAM" id="SSF46767">
    <property type="entry name" value="Methylated DNA-protein cysteine methyltransferase, C-terminal domain"/>
    <property type="match status" value="1"/>
</dbReference>
<evidence type="ECO:0000256" key="2">
    <source>
        <dbReference type="ARBA" id="ARBA00022603"/>
    </source>
</evidence>
<keyword evidence="3 10" id="KW-0808">Transferase</keyword>
<dbReference type="InterPro" id="IPR014048">
    <property type="entry name" value="MethylDNA_cys_MeTrfase_DNA-bd"/>
</dbReference>
<dbReference type="InterPro" id="IPR036631">
    <property type="entry name" value="MGMT_N_sf"/>
</dbReference>
<evidence type="ECO:0000256" key="7">
    <source>
        <dbReference type="ARBA" id="ARBA00023204"/>
    </source>
</evidence>
<evidence type="ECO:0000256" key="1">
    <source>
        <dbReference type="ARBA" id="ARBA00001286"/>
    </source>
</evidence>
<gene>
    <name evidence="10" type="ORF">MB824_06060</name>
</gene>
<dbReference type="InterPro" id="IPR018060">
    <property type="entry name" value="HTH_AraC"/>
</dbReference>
<evidence type="ECO:0000256" key="5">
    <source>
        <dbReference type="ARBA" id="ARBA00023015"/>
    </source>
</evidence>
<proteinExistence type="predicted"/>
<comment type="caution">
    <text evidence="10">The sequence shown here is derived from an EMBL/GenBank/DDBJ whole genome shotgun (WGS) entry which is preliminary data.</text>
</comment>
<dbReference type="SMART" id="SM00342">
    <property type="entry name" value="HTH_ARAC"/>
    <property type="match status" value="1"/>
</dbReference>
<dbReference type="PANTHER" id="PTHR10815">
    <property type="entry name" value="METHYLATED-DNA--PROTEIN-CYSTEINE METHYLTRANSFERASE"/>
    <property type="match status" value="1"/>
</dbReference>
<evidence type="ECO:0000259" key="9">
    <source>
        <dbReference type="PROSITE" id="PS01124"/>
    </source>
</evidence>
<protein>
    <submittedName>
        <fullName evidence="10">Methylated-DNA--[protein]-cysteine S-methyltransferase</fullName>
        <ecNumber evidence="10">2.1.1.63</ecNumber>
    </submittedName>
</protein>
<comment type="catalytic activity">
    <reaction evidence="8">
        <text>a 6-O-methyl-2'-deoxyguanosine in DNA + L-cysteinyl-[protein] = S-methyl-L-cysteinyl-[protein] + a 2'-deoxyguanosine in DNA</text>
        <dbReference type="Rhea" id="RHEA:24000"/>
        <dbReference type="Rhea" id="RHEA-COMP:10131"/>
        <dbReference type="Rhea" id="RHEA-COMP:10132"/>
        <dbReference type="Rhea" id="RHEA-COMP:11367"/>
        <dbReference type="Rhea" id="RHEA-COMP:11368"/>
        <dbReference type="ChEBI" id="CHEBI:29950"/>
        <dbReference type="ChEBI" id="CHEBI:82612"/>
        <dbReference type="ChEBI" id="CHEBI:85445"/>
        <dbReference type="ChEBI" id="CHEBI:85448"/>
        <dbReference type="EC" id="2.1.1.63"/>
    </reaction>
</comment>
<dbReference type="Gene3D" id="1.10.10.10">
    <property type="entry name" value="Winged helix-like DNA-binding domain superfamily/Winged helix DNA-binding domain"/>
    <property type="match status" value="1"/>
</dbReference>
<evidence type="ECO:0000256" key="6">
    <source>
        <dbReference type="ARBA" id="ARBA00023163"/>
    </source>
</evidence>
<dbReference type="Pfam" id="PF01035">
    <property type="entry name" value="DNA_binding_1"/>
    <property type="match status" value="1"/>
</dbReference>
<keyword evidence="4" id="KW-0227">DNA damage</keyword>
<sequence>MTPAEQIQFARIAAAIEFLYDHHREQPDLAAVAAHVHLSPQHLQRQFQQWAGISPKKMLQHISIENAKRILHAQGSVQDAALASGLSGTGRLHDLFTTIEGMTPGEYKNGGAGLQIDWQLAASPYGSVLVANTGKGICFLSFADDPAAERARLQALFPNAELRNAASEMQAQALHALQHPPQQLIALHIKGTPFQLKVWQALLNIPRGQLADYGTLAARIGHPKACRAVGTAVGSNPVAVLIPCHRVIRQTGMVGGYRWHRGRKIALLGKELEST</sequence>
<keyword evidence="7" id="KW-0234">DNA repair</keyword>
<keyword evidence="2 10" id="KW-0489">Methyltransferase</keyword>
<dbReference type="SUPFAM" id="SSF53155">
    <property type="entry name" value="Methylated DNA-protein cysteine methyltransferase domain"/>
    <property type="match status" value="1"/>
</dbReference>
<dbReference type="GO" id="GO:0003908">
    <property type="term" value="F:methylated-DNA-[protein]-cysteine S-methyltransferase activity"/>
    <property type="evidence" value="ECO:0007669"/>
    <property type="project" value="UniProtKB-EC"/>
</dbReference>
<feature type="domain" description="HTH araC/xylS-type" evidence="9">
    <location>
        <begin position="13"/>
        <end position="110"/>
    </location>
</feature>
<comment type="catalytic activity">
    <reaction evidence="1">
        <text>a 4-O-methyl-thymidine in DNA + L-cysteinyl-[protein] = a thymidine in DNA + S-methyl-L-cysteinyl-[protein]</text>
        <dbReference type="Rhea" id="RHEA:53428"/>
        <dbReference type="Rhea" id="RHEA-COMP:10131"/>
        <dbReference type="Rhea" id="RHEA-COMP:10132"/>
        <dbReference type="Rhea" id="RHEA-COMP:13555"/>
        <dbReference type="Rhea" id="RHEA-COMP:13556"/>
        <dbReference type="ChEBI" id="CHEBI:29950"/>
        <dbReference type="ChEBI" id="CHEBI:82612"/>
        <dbReference type="ChEBI" id="CHEBI:137386"/>
        <dbReference type="ChEBI" id="CHEBI:137387"/>
        <dbReference type="EC" id="2.1.1.63"/>
    </reaction>
</comment>
<dbReference type="Gene3D" id="3.30.160.70">
    <property type="entry name" value="Methylated DNA-protein cysteine methyltransferase domain"/>
    <property type="match status" value="1"/>
</dbReference>
<dbReference type="Gene3D" id="1.10.10.60">
    <property type="entry name" value="Homeodomain-like"/>
    <property type="match status" value="1"/>
</dbReference>
<dbReference type="InterPro" id="IPR036217">
    <property type="entry name" value="MethylDNA_cys_MeTrfase_DNAb"/>
</dbReference>
<dbReference type="InterPro" id="IPR008332">
    <property type="entry name" value="MethylG_MeTrfase_N"/>
</dbReference>
<evidence type="ECO:0000313" key="10">
    <source>
        <dbReference type="EMBL" id="MCG6504054.1"/>
    </source>
</evidence>
<dbReference type="EC" id="2.1.1.63" evidence="10"/>
<dbReference type="Proteomes" id="UP001298424">
    <property type="component" value="Unassembled WGS sequence"/>
</dbReference>
<dbReference type="EMBL" id="JAKOOW010000023">
    <property type="protein sequence ID" value="MCG6504054.1"/>
    <property type="molecule type" value="Genomic_DNA"/>
</dbReference>
<keyword evidence="11" id="KW-1185">Reference proteome</keyword>
<dbReference type="Pfam" id="PF12833">
    <property type="entry name" value="HTH_18"/>
    <property type="match status" value="1"/>
</dbReference>
<evidence type="ECO:0000256" key="8">
    <source>
        <dbReference type="ARBA" id="ARBA00049348"/>
    </source>
</evidence>
<dbReference type="SUPFAM" id="SSF46689">
    <property type="entry name" value="Homeodomain-like"/>
    <property type="match status" value="1"/>
</dbReference>
<evidence type="ECO:0000256" key="4">
    <source>
        <dbReference type="ARBA" id="ARBA00022763"/>
    </source>
</evidence>
<keyword evidence="5" id="KW-0805">Transcription regulation</keyword>
<name>A0ABS9NMP5_9NEIS</name>
<dbReference type="CDD" id="cd06445">
    <property type="entry name" value="ATase"/>
    <property type="match status" value="1"/>
</dbReference>
<organism evidence="10 11">
    <name type="scientific">Kingella pumchi</name>
    <dbReference type="NCBI Taxonomy" id="2779506"/>
    <lineage>
        <taxon>Bacteria</taxon>
        <taxon>Pseudomonadati</taxon>
        <taxon>Pseudomonadota</taxon>
        <taxon>Betaproteobacteria</taxon>
        <taxon>Neisseriales</taxon>
        <taxon>Neisseriaceae</taxon>
        <taxon>Kingella</taxon>
    </lineage>
</organism>
<evidence type="ECO:0000313" key="11">
    <source>
        <dbReference type="Proteomes" id="UP001298424"/>
    </source>
</evidence>
<dbReference type="InterPro" id="IPR009057">
    <property type="entry name" value="Homeodomain-like_sf"/>
</dbReference>
<dbReference type="PANTHER" id="PTHR10815:SF13">
    <property type="entry name" value="METHYLATED-DNA--PROTEIN-CYSTEINE METHYLTRANSFERASE"/>
    <property type="match status" value="1"/>
</dbReference>
<dbReference type="Pfam" id="PF02870">
    <property type="entry name" value="Methyltransf_1N"/>
    <property type="match status" value="1"/>
</dbReference>
<dbReference type="GO" id="GO:0032259">
    <property type="term" value="P:methylation"/>
    <property type="evidence" value="ECO:0007669"/>
    <property type="project" value="UniProtKB-KW"/>
</dbReference>
<keyword evidence="6" id="KW-0804">Transcription</keyword>
<dbReference type="InterPro" id="IPR036388">
    <property type="entry name" value="WH-like_DNA-bd_sf"/>
</dbReference>
<dbReference type="PROSITE" id="PS00374">
    <property type="entry name" value="MGMT"/>
    <property type="match status" value="1"/>
</dbReference>
<dbReference type="NCBIfam" id="TIGR00589">
    <property type="entry name" value="ogt"/>
    <property type="match status" value="1"/>
</dbReference>
<dbReference type="RefSeq" id="WP_238746809.1">
    <property type="nucleotide sequence ID" value="NZ_JAKOOW010000023.1"/>
</dbReference>
<accession>A0ABS9NMP5</accession>
<evidence type="ECO:0000256" key="3">
    <source>
        <dbReference type="ARBA" id="ARBA00022679"/>
    </source>
</evidence>